<name>A0ACC1CUU7_9NEOP</name>
<reference evidence="1 2" key="1">
    <citation type="journal article" date="2021" name="Front. Genet.">
        <title>Chromosome-Level Genome Assembly Reveals Significant Gene Expansion in the Toll and IMD Signaling Pathways of Dendrolimus kikuchii.</title>
        <authorList>
            <person name="Zhou J."/>
            <person name="Wu P."/>
            <person name="Xiong Z."/>
            <person name="Liu N."/>
            <person name="Zhao N."/>
            <person name="Ji M."/>
            <person name="Qiu Y."/>
            <person name="Yang B."/>
        </authorList>
    </citation>
    <scope>NUCLEOTIDE SEQUENCE [LARGE SCALE GENOMIC DNA]</scope>
    <source>
        <strain evidence="1">Ann1</strain>
    </source>
</reference>
<dbReference type="EMBL" id="CM034402">
    <property type="protein sequence ID" value="KAJ0175032.1"/>
    <property type="molecule type" value="Genomic_DNA"/>
</dbReference>
<comment type="caution">
    <text evidence="1">The sequence shown here is derived from an EMBL/GenBank/DDBJ whole genome shotgun (WGS) entry which is preliminary data.</text>
</comment>
<evidence type="ECO:0000313" key="1">
    <source>
        <dbReference type="EMBL" id="KAJ0175032.1"/>
    </source>
</evidence>
<evidence type="ECO:0000313" key="2">
    <source>
        <dbReference type="Proteomes" id="UP000824533"/>
    </source>
</evidence>
<proteinExistence type="predicted"/>
<protein>
    <submittedName>
        <fullName evidence="1">Uncharacterized protein</fullName>
    </submittedName>
</protein>
<gene>
    <name evidence="1" type="ORF">K1T71_009173</name>
</gene>
<keyword evidence="2" id="KW-1185">Reference proteome</keyword>
<organism evidence="1 2">
    <name type="scientific">Dendrolimus kikuchii</name>
    <dbReference type="NCBI Taxonomy" id="765133"/>
    <lineage>
        <taxon>Eukaryota</taxon>
        <taxon>Metazoa</taxon>
        <taxon>Ecdysozoa</taxon>
        <taxon>Arthropoda</taxon>
        <taxon>Hexapoda</taxon>
        <taxon>Insecta</taxon>
        <taxon>Pterygota</taxon>
        <taxon>Neoptera</taxon>
        <taxon>Endopterygota</taxon>
        <taxon>Lepidoptera</taxon>
        <taxon>Glossata</taxon>
        <taxon>Ditrysia</taxon>
        <taxon>Bombycoidea</taxon>
        <taxon>Lasiocampidae</taxon>
        <taxon>Dendrolimus</taxon>
    </lineage>
</organism>
<dbReference type="Proteomes" id="UP000824533">
    <property type="component" value="Linkage Group LG16"/>
</dbReference>
<accession>A0ACC1CUU7</accession>
<sequence length="385" mass="44548">MENGKVTVLTLLDFSNAFNTVEFDILLGILRSLNISPTVIEWFRSYLFGRRQRIRIEDSFSSWCDTHAGVPQGGVLSPLLFSIFINSISNNLQSSFHLYADDLQIYNHSSIGMLQESIRLTNIDLQAITEWSDAYGLKVNPSKTQTIIIGSPRMIAKINWTSLPKITFESLEIAVSEKVKDLGILIDSTLSWGPQLQEISRKVFASAASLRRLRNFLPHATKIALAQSLLLPILDYADVSYLDLNENQLNKLERLQNFCIRFIFGLRKYDHISEFRDKLKWLPIRLRRNAHILSLLYNILFNPKTPPYLKSRFHFLQDGHSRILRSSLNYRLRMPTHITQFYDKSFTAQAVRLWNSLPQNIKQAKSVHSFNDLVKQHYLKFVSEQ</sequence>